<evidence type="ECO:0000256" key="1">
    <source>
        <dbReference type="SAM" id="Phobius"/>
    </source>
</evidence>
<evidence type="ECO:0000313" key="3">
    <source>
        <dbReference type="Proteomes" id="UP000432350"/>
    </source>
</evidence>
<keyword evidence="1" id="KW-1133">Transmembrane helix</keyword>
<gene>
    <name evidence="2" type="ORF">SPHINGO8BC_60512</name>
</gene>
<evidence type="ECO:0000313" key="2">
    <source>
        <dbReference type="EMBL" id="VXD05456.1"/>
    </source>
</evidence>
<protein>
    <submittedName>
        <fullName evidence="2">Uncharacterized protein</fullName>
    </submittedName>
</protein>
<dbReference type="Proteomes" id="UP000432350">
    <property type="component" value="Unassembled WGS sequence"/>
</dbReference>
<dbReference type="AlphaFoldDB" id="A0A654DJ84"/>
<dbReference type="EMBL" id="CABWMV010000025">
    <property type="protein sequence ID" value="VXD05456.1"/>
    <property type="molecule type" value="Genomic_DNA"/>
</dbReference>
<keyword evidence="1" id="KW-0812">Transmembrane</keyword>
<reference evidence="2 3" key="1">
    <citation type="submission" date="2019-10" db="EMBL/GenBank/DDBJ databases">
        <authorList>
            <person name="Karimi E."/>
        </authorList>
    </citation>
    <scope>NUCLEOTIDE SEQUENCE [LARGE SCALE GENOMIC DNA]</scope>
    <source>
        <strain evidence="2">Sphingobacterium sp. 8BC</strain>
    </source>
</reference>
<sequence length="62" mass="7572">MTSNCCLCGFYKIKYTEDRNKFFANPINRSFYGQFMVENLKQYICYNFILFYVILFFGLFRS</sequence>
<feature type="transmembrane region" description="Helical" evidence="1">
    <location>
        <begin position="40"/>
        <end position="60"/>
    </location>
</feature>
<proteinExistence type="predicted"/>
<name>A0A654DJ84_SPHMU</name>
<keyword evidence="1" id="KW-0472">Membrane</keyword>
<organism evidence="2 3">
    <name type="scientific">Sphingobacterium multivorum</name>
    <dbReference type="NCBI Taxonomy" id="28454"/>
    <lineage>
        <taxon>Bacteria</taxon>
        <taxon>Pseudomonadati</taxon>
        <taxon>Bacteroidota</taxon>
        <taxon>Sphingobacteriia</taxon>
        <taxon>Sphingobacteriales</taxon>
        <taxon>Sphingobacteriaceae</taxon>
        <taxon>Sphingobacterium</taxon>
    </lineage>
</organism>
<accession>A0A654DJ84</accession>